<dbReference type="Proteomes" id="UP000499080">
    <property type="component" value="Unassembled WGS sequence"/>
</dbReference>
<protein>
    <submittedName>
        <fullName evidence="1">Uncharacterized protein</fullName>
    </submittedName>
</protein>
<evidence type="ECO:0000313" key="1">
    <source>
        <dbReference type="EMBL" id="GBN20515.1"/>
    </source>
</evidence>
<dbReference type="EMBL" id="BGPR01006629">
    <property type="protein sequence ID" value="GBN20515.1"/>
    <property type="molecule type" value="Genomic_DNA"/>
</dbReference>
<proteinExistence type="predicted"/>
<comment type="caution">
    <text evidence="1">The sequence shown here is derived from an EMBL/GenBank/DDBJ whole genome shotgun (WGS) entry which is preliminary data.</text>
</comment>
<reference evidence="1 2" key="1">
    <citation type="journal article" date="2019" name="Sci. Rep.">
        <title>Orb-weaving spider Araneus ventricosus genome elucidates the spidroin gene catalogue.</title>
        <authorList>
            <person name="Kono N."/>
            <person name="Nakamura H."/>
            <person name="Ohtoshi R."/>
            <person name="Moran D.A.P."/>
            <person name="Shinohara A."/>
            <person name="Yoshida Y."/>
            <person name="Fujiwara M."/>
            <person name="Mori M."/>
            <person name="Tomita M."/>
            <person name="Arakawa K."/>
        </authorList>
    </citation>
    <scope>NUCLEOTIDE SEQUENCE [LARGE SCALE GENOMIC DNA]</scope>
</reference>
<accession>A0A4Y2M0G7</accession>
<name>A0A4Y2M0G7_ARAVE</name>
<dbReference type="AlphaFoldDB" id="A0A4Y2M0G7"/>
<evidence type="ECO:0000313" key="2">
    <source>
        <dbReference type="Proteomes" id="UP000499080"/>
    </source>
</evidence>
<gene>
    <name evidence="1" type="ORF">AVEN_169956_1</name>
</gene>
<sequence length="84" mass="9353">MSGGRLRMSLTITATTADPAGQLQLRCRLVNMAGRIDTPAKCEFLSVILSSRRFGLWKKINVAVSCHFTTTTKSHSDFWSRPHS</sequence>
<organism evidence="1 2">
    <name type="scientific">Araneus ventricosus</name>
    <name type="common">Orbweaver spider</name>
    <name type="synonym">Epeira ventricosa</name>
    <dbReference type="NCBI Taxonomy" id="182803"/>
    <lineage>
        <taxon>Eukaryota</taxon>
        <taxon>Metazoa</taxon>
        <taxon>Ecdysozoa</taxon>
        <taxon>Arthropoda</taxon>
        <taxon>Chelicerata</taxon>
        <taxon>Arachnida</taxon>
        <taxon>Araneae</taxon>
        <taxon>Araneomorphae</taxon>
        <taxon>Entelegynae</taxon>
        <taxon>Araneoidea</taxon>
        <taxon>Araneidae</taxon>
        <taxon>Araneus</taxon>
    </lineage>
</organism>
<keyword evidence="2" id="KW-1185">Reference proteome</keyword>